<evidence type="ECO:0000313" key="5">
    <source>
        <dbReference type="Proteomes" id="UP000024329"/>
    </source>
</evidence>
<dbReference type="GO" id="GO:0008643">
    <property type="term" value="P:carbohydrate transport"/>
    <property type="evidence" value="ECO:0007669"/>
    <property type="project" value="InterPro"/>
</dbReference>
<geneLocation type="plasmid" evidence="3 6">
    <name>pSA1</name>
</geneLocation>
<feature type="transmembrane region" description="Helical" evidence="2">
    <location>
        <begin position="85"/>
        <end position="109"/>
    </location>
</feature>
<reference evidence="6" key="3">
    <citation type="journal article" date="2017" name="J. Biotechnol.">
        <title>Complete genome sequence of Novosphingobium resinovorum SA1, a versatile xenobiotic-degrading bacterium capable of utilizing sulfanilic acid.</title>
        <authorList>
            <person name="Hegedus B."/>
            <person name="Kos P.B."/>
            <person name="Balint B."/>
            <person name="Maroti G."/>
            <person name="Gan H.M."/>
            <person name="Perei K."/>
            <person name="Rakhely G."/>
        </authorList>
    </citation>
    <scope>NUCLEOTIDE SEQUENCE [LARGE SCALE GENOMIC DNA]</scope>
    <source>
        <strain evidence="6">SA1</strain>
    </source>
</reference>
<evidence type="ECO:0000313" key="6">
    <source>
        <dbReference type="Proteomes" id="UP000094626"/>
    </source>
</evidence>
<feature type="transmembrane region" description="Helical" evidence="2">
    <location>
        <begin position="213"/>
        <end position="235"/>
    </location>
</feature>
<reference evidence="4 5" key="1">
    <citation type="submission" date="2014-03" db="EMBL/GenBank/DDBJ databases">
        <title>Whole genome sequence of Novosphingobium resinovorum KF1.</title>
        <authorList>
            <person name="Gan H.M."/>
            <person name="Gan H.Y."/>
            <person name="Chew T.H."/>
            <person name="Savka M.A."/>
        </authorList>
    </citation>
    <scope>NUCLEOTIDE SEQUENCE [LARGE SCALE GENOMIC DNA]</scope>
    <source>
        <strain evidence="4 5">KF1</strain>
    </source>
</reference>
<proteinExistence type="inferred from homology"/>
<keyword evidence="2" id="KW-0472">Membrane</keyword>
<feature type="transmembrane region" description="Helical" evidence="2">
    <location>
        <begin position="53"/>
        <end position="73"/>
    </location>
</feature>
<dbReference type="PANTHER" id="PTHR11328:SF24">
    <property type="entry name" value="MAJOR FACILITATOR SUPERFAMILY (MFS) PROFILE DOMAIN-CONTAINING PROTEIN"/>
    <property type="match status" value="1"/>
</dbReference>
<dbReference type="PATRIC" id="fig|158500.4.peg.3415"/>
<dbReference type="GO" id="GO:0005886">
    <property type="term" value="C:plasma membrane"/>
    <property type="evidence" value="ECO:0007669"/>
    <property type="project" value="TreeGrafter"/>
</dbReference>
<feature type="transmembrane region" description="Helical" evidence="2">
    <location>
        <begin position="276"/>
        <end position="295"/>
    </location>
</feature>
<evidence type="ECO:0000256" key="2">
    <source>
        <dbReference type="SAM" id="Phobius"/>
    </source>
</evidence>
<keyword evidence="3" id="KW-0614">Plasmid</keyword>
<dbReference type="EMBL" id="JFYZ01000016">
    <property type="protein sequence ID" value="EZP80582.1"/>
    <property type="molecule type" value="Genomic_DNA"/>
</dbReference>
<dbReference type="eggNOG" id="COG2211">
    <property type="taxonomic scope" value="Bacteria"/>
</dbReference>
<keyword evidence="2" id="KW-1133">Transmembrane helix</keyword>
<dbReference type="EMBL" id="CP017076">
    <property type="protein sequence ID" value="AOR79476.1"/>
    <property type="molecule type" value="Genomic_DNA"/>
</dbReference>
<comment type="similarity">
    <text evidence="1">Belongs to the sodium:galactoside symporter (TC 2.A.2) family.</text>
</comment>
<dbReference type="Pfam" id="PF13347">
    <property type="entry name" value="MFS_2"/>
    <property type="match status" value="1"/>
</dbReference>
<dbReference type="SUPFAM" id="SSF103473">
    <property type="entry name" value="MFS general substrate transporter"/>
    <property type="match status" value="1"/>
</dbReference>
<dbReference type="KEGG" id="nre:BES08_21925"/>
<dbReference type="Gene3D" id="1.20.1250.20">
    <property type="entry name" value="MFS general substrate transporter like domains"/>
    <property type="match status" value="1"/>
</dbReference>
<evidence type="ECO:0000313" key="3">
    <source>
        <dbReference type="EMBL" id="AOR79476.1"/>
    </source>
</evidence>
<dbReference type="InterPro" id="IPR036259">
    <property type="entry name" value="MFS_trans_sf"/>
</dbReference>
<feature type="transmembrane region" description="Helical" evidence="2">
    <location>
        <begin position="247"/>
        <end position="267"/>
    </location>
</feature>
<feature type="transmembrane region" description="Helical" evidence="2">
    <location>
        <begin position="12"/>
        <end position="33"/>
    </location>
</feature>
<organism evidence="4 5">
    <name type="scientific">Novosphingobium resinovorum</name>
    <dbReference type="NCBI Taxonomy" id="158500"/>
    <lineage>
        <taxon>Bacteria</taxon>
        <taxon>Pseudomonadati</taxon>
        <taxon>Pseudomonadota</taxon>
        <taxon>Alphaproteobacteria</taxon>
        <taxon>Sphingomonadales</taxon>
        <taxon>Sphingomonadaceae</taxon>
        <taxon>Novosphingobium</taxon>
    </lineage>
</organism>
<protein>
    <submittedName>
        <fullName evidence="3">Sodium:melibiose symporter</fullName>
    </submittedName>
    <submittedName>
        <fullName evidence="4">Sugar (Glycoside-pentoside-hexuronide) transporter</fullName>
    </submittedName>
</protein>
<feature type="transmembrane region" description="Helical" evidence="2">
    <location>
        <begin position="154"/>
        <end position="176"/>
    </location>
</feature>
<gene>
    <name evidence="3" type="ORF">BES08_21925</name>
    <name evidence="4" type="ORF">BV97_03349</name>
</gene>
<reference evidence="3" key="2">
    <citation type="submission" date="2016-08" db="EMBL/GenBank/DDBJ databases">
        <authorList>
            <person name="Seilhamer J.J."/>
        </authorList>
    </citation>
    <scope>NUCLEOTIDE SEQUENCE [LARGE SCALE GENOMIC DNA]</scope>
    <source>
        <strain evidence="3">SA1</strain>
        <plasmid evidence="3">pSA1</plasmid>
    </source>
</reference>
<dbReference type="Proteomes" id="UP000094626">
    <property type="component" value="Plasmid pSA1"/>
</dbReference>
<keyword evidence="2" id="KW-0812">Transmembrane</keyword>
<name>A0A031JW31_9SPHN</name>
<accession>A0A031JW31</accession>
<dbReference type="PANTHER" id="PTHR11328">
    <property type="entry name" value="MAJOR FACILITATOR SUPERFAMILY DOMAIN-CONTAINING PROTEIN"/>
    <property type="match status" value="1"/>
</dbReference>
<keyword evidence="6" id="KW-1185">Reference proteome</keyword>
<evidence type="ECO:0000313" key="4">
    <source>
        <dbReference type="EMBL" id="EZP80582.1"/>
    </source>
</evidence>
<dbReference type="GO" id="GO:0015293">
    <property type="term" value="F:symporter activity"/>
    <property type="evidence" value="ECO:0007669"/>
    <property type="project" value="InterPro"/>
</dbReference>
<dbReference type="Proteomes" id="UP000024329">
    <property type="component" value="Unassembled WGS sequence"/>
</dbReference>
<feature type="transmembrane region" description="Helical" evidence="2">
    <location>
        <begin position="307"/>
        <end position="326"/>
    </location>
</feature>
<sequence length="443" mass="46569">MTVLGLRFMTDSLAISAGTAGLIFALVKIYDGFLDPTVGAWSDRFQSKWGRRLPFLFAGGLAMPLGVVMLFGAPDVGSVLLTEAFVTLALIIHASGYTLMTIPGFAMVVESSTDPDERARLMAWRTYGNAVGTLLGSTLPTWLLGMIGPGRQSHLILAVLVGAIVFVATTAAVRLLRNAPRTAPSAEAARKPRGRFELWRQLVVVWANKPFQILAIAHVFLLFGTVIGSATLAYFTRVVLKVGDATLGTYFMLSTVAMVLSMPAWVFGSRHLGRKACYMIALAVYGANHLTWLLAGPGESTLGIGARALVGGFAGGGMILCAYALLSDAVRYDFVRSGERREGAFAGITTLLDKLSSAASLAALGAFLSAMGYVSSASGASGTQGADAEWAIMMCESVIPALAMAGAFITMCFYRLDAGELALAETTAAPALDPAVDPTGEPT</sequence>
<feature type="transmembrane region" description="Helical" evidence="2">
    <location>
        <begin position="358"/>
        <end position="378"/>
    </location>
</feature>
<dbReference type="InterPro" id="IPR039672">
    <property type="entry name" value="MFS_2"/>
</dbReference>
<dbReference type="AlphaFoldDB" id="A0A031JW31"/>
<feature type="transmembrane region" description="Helical" evidence="2">
    <location>
        <begin position="390"/>
        <end position="414"/>
    </location>
</feature>
<evidence type="ECO:0000256" key="1">
    <source>
        <dbReference type="ARBA" id="ARBA00009617"/>
    </source>
</evidence>
<feature type="transmembrane region" description="Helical" evidence="2">
    <location>
        <begin position="130"/>
        <end position="148"/>
    </location>
</feature>